<evidence type="ECO:0000313" key="10">
    <source>
        <dbReference type="Proteomes" id="UP000184497"/>
    </source>
</evidence>
<dbReference type="InterPro" id="IPR005822">
    <property type="entry name" value="Ribosomal_uL13"/>
</dbReference>
<dbReference type="GO" id="GO:0022625">
    <property type="term" value="C:cytosolic large ribosomal subunit"/>
    <property type="evidence" value="ECO:0007669"/>
    <property type="project" value="TreeGrafter"/>
</dbReference>
<organism evidence="9 10">
    <name type="scientific">Marinobacter antarcticus</name>
    <dbReference type="NCBI Taxonomy" id="564117"/>
    <lineage>
        <taxon>Bacteria</taxon>
        <taxon>Pseudomonadati</taxon>
        <taxon>Pseudomonadota</taxon>
        <taxon>Gammaproteobacteria</taxon>
        <taxon>Pseudomonadales</taxon>
        <taxon>Marinobacteraceae</taxon>
        <taxon>Marinobacter</taxon>
    </lineage>
</organism>
<evidence type="ECO:0000256" key="4">
    <source>
        <dbReference type="ARBA" id="ARBA00023274"/>
    </source>
</evidence>
<dbReference type="Gene3D" id="3.90.1180.10">
    <property type="entry name" value="Ribosomal protein L13"/>
    <property type="match status" value="1"/>
</dbReference>
<reference evidence="10" key="1">
    <citation type="submission" date="2016-11" db="EMBL/GenBank/DDBJ databases">
        <authorList>
            <person name="Varghese N."/>
            <person name="Submissions S."/>
        </authorList>
    </citation>
    <scope>NUCLEOTIDE SEQUENCE [LARGE SCALE GENOMIC DNA]</scope>
    <source>
        <strain evidence="10">CGMCC 1.10835</strain>
    </source>
</reference>
<dbReference type="NCBIfam" id="TIGR01066">
    <property type="entry name" value="rplM_bact"/>
    <property type="match status" value="1"/>
</dbReference>
<dbReference type="FunFam" id="3.90.1180.10:FF:000001">
    <property type="entry name" value="50S ribosomal protein L13"/>
    <property type="match status" value="1"/>
</dbReference>
<keyword evidence="4 6" id="KW-0687">Ribonucleoprotein</keyword>
<dbReference type="InterPro" id="IPR036899">
    <property type="entry name" value="Ribosomal_uL13_sf"/>
</dbReference>
<evidence type="ECO:0000256" key="2">
    <source>
        <dbReference type="ARBA" id="ARBA00011838"/>
    </source>
</evidence>
<dbReference type="GO" id="GO:0003729">
    <property type="term" value="F:mRNA binding"/>
    <property type="evidence" value="ECO:0007669"/>
    <property type="project" value="UniProtKB-ARBA"/>
</dbReference>
<dbReference type="Proteomes" id="UP000184497">
    <property type="component" value="Unassembled WGS sequence"/>
</dbReference>
<proteinExistence type="inferred from homology"/>
<dbReference type="STRING" id="564117.SAMN05216369_2845"/>
<keyword evidence="3 6" id="KW-0689">Ribosomal protein</keyword>
<sequence length="185" mass="20981">MPLPQPRIVSLPIKLQVQNLLRVYYIFRWRFLTFLFIAFKAELMKTLSAKPETVKRDWYVVDAAGKTLGRLSTEIARRLRGKHKPEYTPHVDTGDYIVVINAGQVRVTGNKASDKMYYSHTGFPGGIKSISFEKLVDKAPEQVIQKSVKGMLPKGPLGRAMFMKLKIYAGAEHPHAAQQPKELDI</sequence>
<dbReference type="GO" id="GO:0003735">
    <property type="term" value="F:structural constituent of ribosome"/>
    <property type="evidence" value="ECO:0007669"/>
    <property type="project" value="InterPro"/>
</dbReference>
<evidence type="ECO:0000256" key="1">
    <source>
        <dbReference type="ARBA" id="ARBA00006227"/>
    </source>
</evidence>
<dbReference type="PROSITE" id="PS00783">
    <property type="entry name" value="RIBOSOMAL_L13"/>
    <property type="match status" value="1"/>
</dbReference>
<accession>A0A1M6UQZ3</accession>
<dbReference type="PANTHER" id="PTHR11545:SF2">
    <property type="entry name" value="LARGE RIBOSOMAL SUBUNIT PROTEIN UL13M"/>
    <property type="match status" value="1"/>
</dbReference>
<evidence type="ECO:0000256" key="7">
    <source>
        <dbReference type="RuleBase" id="RU003877"/>
    </source>
</evidence>
<gene>
    <name evidence="6 8" type="primary">rplM</name>
    <name evidence="9" type="ORF">SAMN05216369_2845</name>
</gene>
<dbReference type="HAMAP" id="MF_01366">
    <property type="entry name" value="Ribosomal_uL13"/>
    <property type="match status" value="1"/>
</dbReference>
<evidence type="ECO:0000256" key="8">
    <source>
        <dbReference type="RuleBase" id="RU003878"/>
    </source>
</evidence>
<dbReference type="AlphaFoldDB" id="A0A1M6UQZ3"/>
<dbReference type="SUPFAM" id="SSF52161">
    <property type="entry name" value="Ribosomal protein L13"/>
    <property type="match status" value="1"/>
</dbReference>
<dbReference type="PANTHER" id="PTHR11545">
    <property type="entry name" value="RIBOSOMAL PROTEIN L13"/>
    <property type="match status" value="1"/>
</dbReference>
<comment type="similarity">
    <text evidence="1 6 7">Belongs to the universal ribosomal protein uL13 family.</text>
</comment>
<dbReference type="CDD" id="cd00392">
    <property type="entry name" value="Ribosomal_L13"/>
    <property type="match status" value="1"/>
</dbReference>
<comment type="subunit">
    <text evidence="2 6">Part of the 50S ribosomal subunit.</text>
</comment>
<dbReference type="InterPro" id="IPR005823">
    <property type="entry name" value="Ribosomal_uL13_bac-type"/>
</dbReference>
<evidence type="ECO:0000313" key="9">
    <source>
        <dbReference type="EMBL" id="SHK71605.1"/>
    </source>
</evidence>
<evidence type="ECO:0000256" key="5">
    <source>
        <dbReference type="ARBA" id="ARBA00035201"/>
    </source>
</evidence>
<evidence type="ECO:0000256" key="6">
    <source>
        <dbReference type="HAMAP-Rule" id="MF_01366"/>
    </source>
</evidence>
<keyword evidence="10" id="KW-1185">Reference proteome</keyword>
<evidence type="ECO:0000256" key="3">
    <source>
        <dbReference type="ARBA" id="ARBA00022980"/>
    </source>
</evidence>
<dbReference type="EMBL" id="FRAQ01000003">
    <property type="protein sequence ID" value="SHK71605.1"/>
    <property type="molecule type" value="Genomic_DNA"/>
</dbReference>
<name>A0A1M6UQZ3_9GAMM</name>
<protein>
    <recommendedName>
        <fullName evidence="5 6">Large ribosomal subunit protein uL13</fullName>
    </recommendedName>
</protein>
<dbReference type="GO" id="GO:0006412">
    <property type="term" value="P:translation"/>
    <property type="evidence" value="ECO:0007669"/>
    <property type="project" value="UniProtKB-UniRule"/>
</dbReference>
<comment type="function">
    <text evidence="6 8">This protein is one of the early assembly proteins of the 50S ribosomal subunit, although it is not seen to bind rRNA by itself. It is important during the early stages of 50S assembly.</text>
</comment>
<dbReference type="InterPro" id="IPR023563">
    <property type="entry name" value="Ribosomal_uL13_CS"/>
</dbReference>
<dbReference type="GO" id="GO:0017148">
    <property type="term" value="P:negative regulation of translation"/>
    <property type="evidence" value="ECO:0007669"/>
    <property type="project" value="TreeGrafter"/>
</dbReference>
<dbReference type="Pfam" id="PF00572">
    <property type="entry name" value="Ribosomal_L13"/>
    <property type="match status" value="1"/>
</dbReference>